<reference evidence="1" key="1">
    <citation type="submission" date="2021-05" db="EMBL/GenBank/DDBJ databases">
        <authorList>
            <person name="Tanabe Y."/>
        </authorList>
    </citation>
    <scope>NUCLEOTIDE SEQUENCE</scope>
    <source>
        <strain evidence="1">BOTRYCO-1</strain>
    </source>
</reference>
<dbReference type="Pfam" id="PF13759">
    <property type="entry name" value="2OG-FeII_Oxy_5"/>
    <property type="match status" value="1"/>
</dbReference>
<sequence length="467" mass="51957">MQDGLGLRQRAFGCRERQETEEAFGWIQKAAALLPQDPVTAFGHAQLAFETGRPAAGLFEKAARLDPSNLQISHNHAAALVQEGQTDRAIGLVEENLIRHPDWLAGHALLSKIRTICGHPIGANYANACARQPTNMGLHLAWFQLMALAKNWDKAREILDLAKARMGETQGLIMSRLFLASQIELEQSKPDLSRDLFVGYDHWHDPGFDLCRVRYFLRRGEIERAAFFANRHLQSQTQSLFLPYLSLIWRLNDDPKAHWLDRGSQLIKTIEIALMPDDLANLAQVLRDLHKAKSPYLEQSVHGGTQTDGQILFHHDPAIQVIRGRITTAVKGYLDALPPQELGHPLLGCARGPIAFAGSWSVWLMSKGFHSTHTHPQGVISSAFYVDLPSTENLGSPPAGWLELGAPPPNLNLSLPAYTHIEPKPGRLVLFPSTQWHATKPFQTGERLTIAFDVTLPQIPKPDNTPI</sequence>
<dbReference type="RefSeq" id="WP_284360262.1">
    <property type="nucleotide sequence ID" value="NZ_BPFZ01000009.1"/>
</dbReference>
<keyword evidence="2" id="KW-1185">Reference proteome</keyword>
<dbReference type="Proteomes" id="UP001161064">
    <property type="component" value="Unassembled WGS sequence"/>
</dbReference>
<dbReference type="Gene3D" id="1.25.40.10">
    <property type="entry name" value="Tetratricopeptide repeat domain"/>
    <property type="match status" value="1"/>
</dbReference>
<proteinExistence type="predicted"/>
<dbReference type="EMBL" id="BPFZ01000009">
    <property type="protein sequence ID" value="GIU67382.1"/>
    <property type="molecule type" value="Genomic_DNA"/>
</dbReference>
<reference evidence="1" key="2">
    <citation type="journal article" date="2023" name="ISME Commun">
        <title>Characterization of a bloom-associated alphaproteobacterial lineage, 'Candidatus Phycosocius': insights into freshwater algal-bacterial interactions.</title>
        <authorList>
            <person name="Tanabe Y."/>
            <person name="Yamaguchi H."/>
            <person name="Yoshida M."/>
            <person name="Kai A."/>
            <person name="Okazaki Y."/>
        </authorList>
    </citation>
    <scope>NUCLEOTIDE SEQUENCE</scope>
    <source>
        <strain evidence="1">BOTRYCO-1</strain>
    </source>
</reference>
<name>A0ABQ4PWE8_9PROT</name>
<dbReference type="Gene3D" id="2.60.120.620">
    <property type="entry name" value="q2cbj1_9rhob like domain"/>
    <property type="match status" value="1"/>
</dbReference>
<accession>A0ABQ4PWE8</accession>
<organism evidence="1 2">
    <name type="scientific">Candidatus Phycosocius spiralis</name>
    <dbReference type="NCBI Taxonomy" id="2815099"/>
    <lineage>
        <taxon>Bacteria</taxon>
        <taxon>Pseudomonadati</taxon>
        <taxon>Pseudomonadota</taxon>
        <taxon>Alphaproteobacteria</taxon>
        <taxon>Caulobacterales</taxon>
        <taxon>Caulobacterales incertae sedis</taxon>
        <taxon>Candidatus Phycosocius</taxon>
    </lineage>
</organism>
<gene>
    <name evidence="1" type="ORF">PsB1_1536</name>
</gene>
<protein>
    <submittedName>
        <fullName evidence="1">Tetratricopeptide repeat-containing 2OG-Fe(II) oxygenase</fullName>
    </submittedName>
</protein>
<dbReference type="InterPro" id="IPR011990">
    <property type="entry name" value="TPR-like_helical_dom_sf"/>
</dbReference>
<dbReference type="SUPFAM" id="SSF48452">
    <property type="entry name" value="TPR-like"/>
    <property type="match status" value="1"/>
</dbReference>
<evidence type="ECO:0000313" key="2">
    <source>
        <dbReference type="Proteomes" id="UP001161064"/>
    </source>
</evidence>
<evidence type="ECO:0000313" key="1">
    <source>
        <dbReference type="EMBL" id="GIU67382.1"/>
    </source>
</evidence>
<dbReference type="InterPro" id="IPR012668">
    <property type="entry name" value="CHP02466"/>
</dbReference>
<comment type="caution">
    <text evidence="1">The sequence shown here is derived from an EMBL/GenBank/DDBJ whole genome shotgun (WGS) entry which is preliminary data.</text>
</comment>